<name>A0A327ZWG7_9STAP</name>
<organism evidence="2 3">
    <name type="scientific">Macrococcus epidermidis</name>
    <dbReference type="NCBI Taxonomy" id="1902580"/>
    <lineage>
        <taxon>Bacteria</taxon>
        <taxon>Bacillati</taxon>
        <taxon>Bacillota</taxon>
        <taxon>Bacilli</taxon>
        <taxon>Bacillales</taxon>
        <taxon>Staphylococcaceae</taxon>
        <taxon>Macrococcus</taxon>
    </lineage>
</organism>
<gene>
    <name evidence="2" type="primary">thiW</name>
    <name evidence="2" type="ORF">BHU61_03730</name>
</gene>
<dbReference type="NCBIfam" id="TIGR02359">
    <property type="entry name" value="thiW"/>
    <property type="match status" value="1"/>
</dbReference>
<evidence type="ECO:0000313" key="3">
    <source>
        <dbReference type="Proteomes" id="UP000249808"/>
    </source>
</evidence>
<keyword evidence="1" id="KW-1133">Transmembrane helix</keyword>
<dbReference type="InterPro" id="IPR012652">
    <property type="entry name" value="ThiW"/>
</dbReference>
<dbReference type="PIRSF" id="PIRSF024534">
    <property type="entry name" value="ThiW"/>
    <property type="match status" value="1"/>
</dbReference>
<dbReference type="Gene3D" id="1.10.1760.20">
    <property type="match status" value="1"/>
</dbReference>
<keyword evidence="1" id="KW-0472">Membrane</keyword>
<evidence type="ECO:0000256" key="1">
    <source>
        <dbReference type="SAM" id="Phobius"/>
    </source>
</evidence>
<reference evidence="2 3" key="1">
    <citation type="journal article" date="2018" name="Front. Microbiol.">
        <title>Description and Comparative Genomics of Macrococcus caseolyticus subsp. hominis subsp. nov., Macrococcus goetzii sp. nov., Macrococcus epidermidis sp. nov., and Macrococcus bohemicus sp. nov., Novel Macrococci From Human Clinical Material With Virulence Potential and Suspected Uptake of Foreign DNA by Natural Transformation.</title>
        <authorList>
            <person name="Maslanova I."/>
            <person name="Wertheimer Z."/>
            <person name="Sedlacek I."/>
            <person name="Svec P."/>
            <person name="Indrakova A."/>
            <person name="Kovarovic V."/>
            <person name="Schumann P."/>
            <person name="Sproer C."/>
            <person name="Kralova S."/>
            <person name="Sedo O."/>
            <person name="Kristofova L."/>
            <person name="Vrbovska V."/>
            <person name="Fuzik T."/>
            <person name="Petras P."/>
            <person name="Zdrahal Z."/>
            <person name="Ruzickova V."/>
            <person name="Doskar J."/>
            <person name="Pantucek R."/>
        </authorList>
    </citation>
    <scope>NUCLEOTIDE SEQUENCE [LARGE SCALE GENOMIC DNA]</scope>
    <source>
        <strain evidence="2 3">01/688</strain>
    </source>
</reference>
<keyword evidence="3" id="KW-1185">Reference proteome</keyword>
<feature type="transmembrane region" description="Helical" evidence="1">
    <location>
        <begin position="41"/>
        <end position="60"/>
    </location>
</feature>
<feature type="transmembrane region" description="Helical" evidence="1">
    <location>
        <begin position="132"/>
        <end position="154"/>
    </location>
</feature>
<dbReference type="RefSeq" id="WP_111714735.1">
    <property type="nucleotide sequence ID" value="NZ_CP073819.1"/>
</dbReference>
<protein>
    <submittedName>
        <fullName evidence="2">Energy coupling factor transporter S component ThiW</fullName>
    </submittedName>
</protein>
<evidence type="ECO:0000313" key="2">
    <source>
        <dbReference type="EMBL" id="RAK46579.1"/>
    </source>
</evidence>
<feature type="transmembrane region" description="Helical" evidence="1">
    <location>
        <begin position="12"/>
        <end position="29"/>
    </location>
</feature>
<dbReference type="Pfam" id="PF09512">
    <property type="entry name" value="ThiW"/>
    <property type="match status" value="1"/>
</dbReference>
<dbReference type="Proteomes" id="UP000249808">
    <property type="component" value="Unassembled WGS sequence"/>
</dbReference>
<comment type="caution">
    <text evidence="2">The sequence shown here is derived from an EMBL/GenBank/DDBJ whole genome shotgun (WGS) entry which is preliminary data.</text>
</comment>
<sequence>MRNDTKKLTLTSIFIAMNVVLSQMIYIPVGPIKAFPMQHFINVLCAVFVGPWYGLAQAFISSALRNFFGTGSLFAFPGSMIGVLLASLLYRKFKRIEVASIGEWIGTGLIGSVCTIPLMWMMQIDMKGFMPIFYAFLLSSLIGSIIAYILLVLLNKRNLLTKRNG</sequence>
<dbReference type="EMBL" id="PZJH01000001">
    <property type="protein sequence ID" value="RAK46579.1"/>
    <property type="molecule type" value="Genomic_DNA"/>
</dbReference>
<accession>A0A327ZWG7</accession>
<keyword evidence="1" id="KW-0812">Transmembrane</keyword>
<feature type="transmembrane region" description="Helical" evidence="1">
    <location>
        <begin position="101"/>
        <end position="120"/>
    </location>
</feature>
<proteinExistence type="predicted"/>
<dbReference type="AlphaFoldDB" id="A0A327ZWG7"/>
<feature type="transmembrane region" description="Helical" evidence="1">
    <location>
        <begin position="66"/>
        <end position="89"/>
    </location>
</feature>